<proteinExistence type="predicted"/>
<feature type="transmembrane region" description="Helical" evidence="1">
    <location>
        <begin position="329"/>
        <end position="353"/>
    </location>
</feature>
<evidence type="ECO:0000313" key="3">
    <source>
        <dbReference type="Proteomes" id="UP000054978"/>
    </source>
</evidence>
<feature type="transmembrane region" description="Helical" evidence="1">
    <location>
        <begin position="31"/>
        <end position="52"/>
    </location>
</feature>
<feature type="transmembrane region" description="Helical" evidence="1">
    <location>
        <begin position="387"/>
        <end position="408"/>
    </location>
</feature>
<name>A0A158AFT1_9BURK</name>
<dbReference type="InterPro" id="IPR006160">
    <property type="entry name" value="SCFA_transpt_AtoE"/>
</dbReference>
<protein>
    <submittedName>
        <fullName evidence="2">Short-chain fatty acid transporter</fullName>
    </submittedName>
</protein>
<dbReference type="PANTHER" id="PTHR41983:SF2">
    <property type="entry name" value="SHORT-CHAIN FATTY ACID TRANSPORTER-RELATED"/>
    <property type="match status" value="1"/>
</dbReference>
<feature type="transmembrane region" description="Helical" evidence="1">
    <location>
        <begin position="106"/>
        <end position="134"/>
    </location>
</feature>
<comment type="caution">
    <text evidence="2">The sequence shown here is derived from an EMBL/GenBank/DDBJ whole genome shotgun (WGS) entry which is preliminary data.</text>
</comment>
<feature type="transmembrane region" description="Helical" evidence="1">
    <location>
        <begin position="64"/>
        <end position="86"/>
    </location>
</feature>
<accession>A0A158AFT1</accession>
<dbReference type="RefSeq" id="WP_087044401.1">
    <property type="nucleotide sequence ID" value="NZ_FCOB02000007.1"/>
</dbReference>
<keyword evidence="1" id="KW-0472">Membrane</keyword>
<gene>
    <name evidence="2" type="ORF">AWB83_01769</name>
</gene>
<keyword evidence="1" id="KW-1133">Transmembrane helix</keyword>
<evidence type="ECO:0000256" key="1">
    <source>
        <dbReference type="SAM" id="Phobius"/>
    </source>
</evidence>
<feature type="transmembrane region" description="Helical" evidence="1">
    <location>
        <begin position="283"/>
        <end position="308"/>
    </location>
</feature>
<feature type="transmembrane region" description="Helical" evidence="1">
    <location>
        <begin position="200"/>
        <end position="219"/>
    </location>
</feature>
<dbReference type="Proteomes" id="UP000054978">
    <property type="component" value="Unassembled WGS sequence"/>
</dbReference>
<feature type="transmembrane region" description="Helical" evidence="1">
    <location>
        <begin position="146"/>
        <end position="171"/>
    </location>
</feature>
<sequence>MKSATAPSPVRKTRFTEATIRLFERTIPDPFVLAILITAIVAALSLIFAPHASVPKMIGGWYKGFFDIFTFAFQITLVLVTGHAFAHAPPVQRMFKALVSIARTPAQAATLTFVLVAVTSFFNWGMGLVVAALLAREVAKRIRVDFAWIVAAGFSGWVVWASGISSSIALAQSTPGSSMNVVQKLTGAVLPFGETVFTRFNLVPTLVMLFAMPFVLTWLKPRDEDAVVLDTEQHPDAPLRKKPEGKLSFARWIEHSWIGSAFIGAAGIALIVLVFVGGQSRHIAFSGVNAVIFVMFIAGVILHGYPLAYADAIKNAAKQTGSMMLQYPLYGGIMGMMDATGLPDVISHFFIAISNAHTLPFWSYVCSLIVTFFIPSGGGHWAVQGPFVVPAAVALHASVPATTMAVAMGEQVSNMMQPFWAAPVVAMAGVGVQRVLGFTVMTFAVGLIVYGAALLIFI</sequence>
<keyword evidence="1" id="KW-0812">Transmembrane</keyword>
<organism evidence="2 3">
    <name type="scientific">Caballeronia ptereochthonis</name>
    <dbReference type="NCBI Taxonomy" id="1777144"/>
    <lineage>
        <taxon>Bacteria</taxon>
        <taxon>Pseudomonadati</taxon>
        <taxon>Pseudomonadota</taxon>
        <taxon>Betaproteobacteria</taxon>
        <taxon>Burkholderiales</taxon>
        <taxon>Burkholderiaceae</taxon>
        <taxon>Caballeronia</taxon>
    </lineage>
</organism>
<dbReference type="EMBL" id="FCOB02000007">
    <property type="protein sequence ID" value="SAK56569.1"/>
    <property type="molecule type" value="Genomic_DNA"/>
</dbReference>
<dbReference type="AlphaFoldDB" id="A0A158AFT1"/>
<feature type="transmembrane region" description="Helical" evidence="1">
    <location>
        <begin position="359"/>
        <end position="375"/>
    </location>
</feature>
<dbReference type="GO" id="GO:0005886">
    <property type="term" value="C:plasma membrane"/>
    <property type="evidence" value="ECO:0007669"/>
    <property type="project" value="TreeGrafter"/>
</dbReference>
<dbReference type="PANTHER" id="PTHR41983">
    <property type="entry name" value="SHORT-CHAIN FATTY ACID TRANSPORTER-RELATED"/>
    <property type="match status" value="1"/>
</dbReference>
<keyword evidence="3" id="KW-1185">Reference proteome</keyword>
<evidence type="ECO:0000313" key="2">
    <source>
        <dbReference type="EMBL" id="SAK56569.1"/>
    </source>
</evidence>
<dbReference type="Pfam" id="PF02667">
    <property type="entry name" value="SCFA_trans"/>
    <property type="match status" value="1"/>
</dbReference>
<feature type="transmembrane region" description="Helical" evidence="1">
    <location>
        <begin position="435"/>
        <end position="457"/>
    </location>
</feature>
<dbReference type="OrthoDB" id="9342495at2"/>
<feature type="transmembrane region" description="Helical" evidence="1">
    <location>
        <begin position="256"/>
        <end position="277"/>
    </location>
</feature>
<reference evidence="2" key="1">
    <citation type="submission" date="2016-01" db="EMBL/GenBank/DDBJ databases">
        <authorList>
            <person name="Peeters C."/>
        </authorList>
    </citation>
    <scope>NUCLEOTIDE SEQUENCE [LARGE SCALE GENOMIC DNA]</scope>
    <source>
        <strain evidence="2">LMG 29326</strain>
    </source>
</reference>
<dbReference type="STRING" id="1777144.AWB83_01769"/>